<keyword evidence="1" id="KW-1133">Transmembrane helix</keyword>
<sequence>MRIALAHRAEIAGWSQGPQVLLWAVLGTYTGWSSVAVWVNLTTALTGSGAPIDGPAGVAGQAAVFAGATAIAVVLVSVAVATAWFRMRRPAAA</sequence>
<dbReference type="OrthoDB" id="5189031at2"/>
<dbReference type="STRING" id="1586287.BBK82_30095"/>
<dbReference type="AlphaFoldDB" id="A0A1B2HPL4"/>
<keyword evidence="1" id="KW-0472">Membrane</keyword>
<dbReference type="Proteomes" id="UP000093053">
    <property type="component" value="Chromosome"/>
</dbReference>
<evidence type="ECO:0000313" key="2">
    <source>
        <dbReference type="EMBL" id="ANZ39664.1"/>
    </source>
</evidence>
<evidence type="ECO:0000313" key="3">
    <source>
        <dbReference type="Proteomes" id="UP000093053"/>
    </source>
</evidence>
<evidence type="ECO:0000256" key="1">
    <source>
        <dbReference type="SAM" id="Phobius"/>
    </source>
</evidence>
<protein>
    <submittedName>
        <fullName evidence="2">Uncharacterized protein</fullName>
    </submittedName>
</protein>
<proteinExistence type="predicted"/>
<organism evidence="2 3">
    <name type="scientific">Lentzea guizhouensis</name>
    <dbReference type="NCBI Taxonomy" id="1586287"/>
    <lineage>
        <taxon>Bacteria</taxon>
        <taxon>Bacillati</taxon>
        <taxon>Actinomycetota</taxon>
        <taxon>Actinomycetes</taxon>
        <taxon>Pseudonocardiales</taxon>
        <taxon>Pseudonocardiaceae</taxon>
        <taxon>Lentzea</taxon>
    </lineage>
</organism>
<gene>
    <name evidence="2" type="ORF">BBK82_30095</name>
</gene>
<keyword evidence="3" id="KW-1185">Reference proteome</keyword>
<keyword evidence="1" id="KW-0812">Transmembrane</keyword>
<accession>A0A1B2HPL4</accession>
<feature type="transmembrane region" description="Helical" evidence="1">
    <location>
        <begin position="20"/>
        <end position="41"/>
    </location>
</feature>
<dbReference type="RefSeq" id="WP_065918005.1">
    <property type="nucleotide sequence ID" value="NZ_CP016793.1"/>
</dbReference>
<dbReference type="EMBL" id="CP016793">
    <property type="protein sequence ID" value="ANZ39664.1"/>
    <property type="molecule type" value="Genomic_DNA"/>
</dbReference>
<name>A0A1B2HPL4_9PSEU</name>
<reference evidence="2 3" key="1">
    <citation type="submission" date="2016-07" db="EMBL/GenBank/DDBJ databases">
        <title>Complete genome sequence of the Lentzea guizhouensis DHS C013.</title>
        <authorList>
            <person name="Cao C."/>
        </authorList>
    </citation>
    <scope>NUCLEOTIDE SEQUENCE [LARGE SCALE GENOMIC DNA]</scope>
    <source>
        <strain evidence="2 3">DHS C013</strain>
    </source>
</reference>
<feature type="transmembrane region" description="Helical" evidence="1">
    <location>
        <begin position="61"/>
        <end position="85"/>
    </location>
</feature>
<dbReference type="KEGG" id="led:BBK82_30095"/>